<gene>
    <name evidence="2" type="ORF">METZ01_LOCUS353302</name>
</gene>
<organism evidence="2">
    <name type="scientific">marine metagenome</name>
    <dbReference type="NCBI Taxonomy" id="408172"/>
    <lineage>
        <taxon>unclassified sequences</taxon>
        <taxon>metagenomes</taxon>
        <taxon>ecological metagenomes</taxon>
    </lineage>
</organism>
<protein>
    <recommendedName>
        <fullName evidence="1">YhdP central domain-containing protein</fullName>
    </recommendedName>
</protein>
<reference evidence="2" key="1">
    <citation type="submission" date="2018-05" db="EMBL/GenBank/DDBJ databases">
        <authorList>
            <person name="Lanie J.A."/>
            <person name="Ng W.-L."/>
            <person name="Kazmierczak K.M."/>
            <person name="Andrzejewski T.M."/>
            <person name="Davidsen T.M."/>
            <person name="Wayne K.J."/>
            <person name="Tettelin H."/>
            <person name="Glass J.I."/>
            <person name="Rusch D."/>
            <person name="Podicherti R."/>
            <person name="Tsui H.-C.T."/>
            <person name="Winkler M.E."/>
        </authorList>
    </citation>
    <scope>NUCLEOTIDE SEQUENCE</scope>
</reference>
<dbReference type="AlphaFoldDB" id="A0A382RU36"/>
<sequence>IINTDSVFSNLGLSGILALQTLSVNSTVLIGDESVQLAPIELKRNKEKIIVSMENQPLITDSEMPKLGNTVNIKTSIDVARARADRVAVIPFTIKNEDFNLSAQLKIFSQQDKVYLEFQSYIDQIDVTKINQNIPEVLANTQSTIWLDKVITEGILTDIMLTTRFNISGELETPNTKFSANLKDAKLNVNSSWTPITDLNAKVTFSNDYINITGKNAKLDVINLSYFNISTRNFNKPEAQLVLDGRFNSDSETISQFIKQSPVPVRVKDYLNEFELSGDIWGNVTIVAPFQQDTKKKFEIDFDMYVTDNTLSLFDEKF</sequence>
<dbReference type="PANTHER" id="PTHR38690:SF1">
    <property type="entry name" value="PROTEASE"/>
    <property type="match status" value="1"/>
</dbReference>
<dbReference type="EMBL" id="UINC01123759">
    <property type="protein sequence ID" value="SVD00448.1"/>
    <property type="molecule type" value="Genomic_DNA"/>
</dbReference>
<dbReference type="InterPro" id="IPR011836">
    <property type="entry name" value="YhdP"/>
</dbReference>
<evidence type="ECO:0000313" key="2">
    <source>
        <dbReference type="EMBL" id="SVD00448.1"/>
    </source>
</evidence>
<name>A0A382RU36_9ZZZZ</name>
<evidence type="ECO:0000259" key="1">
    <source>
        <dbReference type="Pfam" id="PF13116"/>
    </source>
</evidence>
<dbReference type="PANTHER" id="PTHR38690">
    <property type="entry name" value="PROTEASE-RELATED"/>
    <property type="match status" value="1"/>
</dbReference>
<feature type="domain" description="YhdP central" evidence="1">
    <location>
        <begin position="82"/>
        <end position="301"/>
    </location>
</feature>
<feature type="non-terminal residue" evidence="2">
    <location>
        <position position="1"/>
    </location>
</feature>
<proteinExistence type="predicted"/>
<dbReference type="Pfam" id="PF13116">
    <property type="entry name" value="YhdP"/>
    <property type="match status" value="1"/>
</dbReference>
<accession>A0A382RU36</accession>
<dbReference type="InterPro" id="IPR025263">
    <property type="entry name" value="YhdP_central"/>
</dbReference>
<feature type="non-terminal residue" evidence="2">
    <location>
        <position position="318"/>
    </location>
</feature>